<keyword evidence="7 9" id="KW-0472">Membrane</keyword>
<comment type="function">
    <text evidence="9">Essential cell division protein.</text>
</comment>
<gene>
    <name evidence="9" type="primary">ftsQ</name>
    <name evidence="12" type="ORF">GCM10023208_32060</name>
</gene>
<evidence type="ECO:0000313" key="12">
    <source>
        <dbReference type="EMBL" id="GAA5062034.1"/>
    </source>
</evidence>
<dbReference type="Pfam" id="PF03799">
    <property type="entry name" value="FtsQ_DivIB_C"/>
    <property type="match status" value="1"/>
</dbReference>
<evidence type="ECO:0000256" key="2">
    <source>
        <dbReference type="ARBA" id="ARBA00022475"/>
    </source>
</evidence>
<keyword evidence="13" id="KW-1185">Reference proteome</keyword>
<dbReference type="InterPro" id="IPR005548">
    <property type="entry name" value="Cell_div_FtsQ/DivIB_C"/>
</dbReference>
<organism evidence="12 13">
    <name type="scientific">Erythrobacter westpacificensis</name>
    <dbReference type="NCBI Taxonomy" id="1055231"/>
    <lineage>
        <taxon>Bacteria</taxon>
        <taxon>Pseudomonadati</taxon>
        <taxon>Pseudomonadota</taxon>
        <taxon>Alphaproteobacteria</taxon>
        <taxon>Sphingomonadales</taxon>
        <taxon>Erythrobacteraceae</taxon>
        <taxon>Erythrobacter/Porphyrobacter group</taxon>
        <taxon>Erythrobacter</taxon>
    </lineage>
</organism>
<keyword evidence="6 9" id="KW-1133">Transmembrane helix</keyword>
<evidence type="ECO:0000256" key="8">
    <source>
        <dbReference type="ARBA" id="ARBA00023306"/>
    </source>
</evidence>
<dbReference type="PROSITE" id="PS51779">
    <property type="entry name" value="POTRA"/>
    <property type="match status" value="1"/>
</dbReference>
<feature type="region of interest" description="Disordered" evidence="10">
    <location>
        <begin position="293"/>
        <end position="312"/>
    </location>
</feature>
<proteinExistence type="inferred from homology"/>
<dbReference type="Gene3D" id="3.10.20.310">
    <property type="entry name" value="membrane protein fhac"/>
    <property type="match status" value="1"/>
</dbReference>
<sequence>MARTNSRNTKGVRRQARAQGTSRKVSSARRKGQSILGRMLGMLPFTEEQLQKTFTVLILGVALLGLGWLAQVSGATTVAADRFAQVASNAGFKLRSVNVQGTRRMNEMLVHERAFGQRDLAMTRVDMDGLREDLLQLPWVEDARVSRQLPDVLKVDIVERQPHAVLRKADRLMLIDPTGVELEPISRSDAAEYLLIEGPAAQSQVEALDALLDAAPALKGKVTGAEWVGNRRWNLTFDTGQRLALPQGEDRSAAALISFAQADGVHRLIGGEVASFDMRNPPRMYMHVPGRSEAQELSMQAQQQAEERGEET</sequence>
<evidence type="ECO:0000259" key="11">
    <source>
        <dbReference type="PROSITE" id="PS51779"/>
    </source>
</evidence>
<protein>
    <recommendedName>
        <fullName evidence="9">Cell division protein FtsQ</fullName>
    </recommendedName>
</protein>
<keyword evidence="2 9" id="KW-1003">Cell membrane</keyword>
<name>A0ABP9KMQ1_9SPHN</name>
<keyword evidence="3 9" id="KW-0997">Cell inner membrane</keyword>
<dbReference type="Pfam" id="PF08478">
    <property type="entry name" value="POTRA_1"/>
    <property type="match status" value="1"/>
</dbReference>
<feature type="domain" description="POTRA" evidence="11">
    <location>
        <begin position="92"/>
        <end position="160"/>
    </location>
</feature>
<keyword evidence="8 9" id="KW-0131">Cell cycle</keyword>
<dbReference type="PANTHER" id="PTHR35851">
    <property type="entry name" value="CELL DIVISION PROTEIN FTSQ"/>
    <property type="match status" value="1"/>
</dbReference>
<keyword evidence="5 9" id="KW-0812">Transmembrane</keyword>
<evidence type="ECO:0000256" key="9">
    <source>
        <dbReference type="HAMAP-Rule" id="MF_00911"/>
    </source>
</evidence>
<evidence type="ECO:0000256" key="4">
    <source>
        <dbReference type="ARBA" id="ARBA00022618"/>
    </source>
</evidence>
<comment type="caution">
    <text evidence="12">The sequence shown here is derived from an EMBL/GenBank/DDBJ whole genome shotgun (WGS) entry which is preliminary data.</text>
</comment>
<dbReference type="EMBL" id="BAABHV010000022">
    <property type="protein sequence ID" value="GAA5062034.1"/>
    <property type="molecule type" value="Genomic_DNA"/>
</dbReference>
<dbReference type="Proteomes" id="UP001500518">
    <property type="component" value="Unassembled WGS sequence"/>
</dbReference>
<dbReference type="InterPro" id="IPR013685">
    <property type="entry name" value="POTRA_FtsQ_type"/>
</dbReference>
<evidence type="ECO:0000256" key="5">
    <source>
        <dbReference type="ARBA" id="ARBA00022692"/>
    </source>
</evidence>
<dbReference type="InterPro" id="IPR026579">
    <property type="entry name" value="FtsQ"/>
</dbReference>
<dbReference type="PANTHER" id="PTHR35851:SF1">
    <property type="entry name" value="CELL DIVISION PROTEIN FTSQ"/>
    <property type="match status" value="1"/>
</dbReference>
<evidence type="ECO:0000256" key="3">
    <source>
        <dbReference type="ARBA" id="ARBA00022519"/>
    </source>
</evidence>
<dbReference type="InterPro" id="IPR034746">
    <property type="entry name" value="POTRA"/>
</dbReference>
<accession>A0ABP9KMQ1</accession>
<evidence type="ECO:0000256" key="10">
    <source>
        <dbReference type="SAM" id="MobiDB-lite"/>
    </source>
</evidence>
<comment type="similarity">
    <text evidence="9">Belongs to the FtsQ/DivIB family. FtsQ subfamily.</text>
</comment>
<feature type="region of interest" description="Disordered" evidence="10">
    <location>
        <begin position="1"/>
        <end position="30"/>
    </location>
</feature>
<evidence type="ECO:0000256" key="1">
    <source>
        <dbReference type="ARBA" id="ARBA00004370"/>
    </source>
</evidence>
<reference evidence="13" key="1">
    <citation type="journal article" date="2019" name="Int. J. Syst. Evol. Microbiol.">
        <title>The Global Catalogue of Microorganisms (GCM) 10K type strain sequencing project: providing services to taxonomists for standard genome sequencing and annotation.</title>
        <authorList>
            <consortium name="The Broad Institute Genomics Platform"/>
            <consortium name="The Broad Institute Genome Sequencing Center for Infectious Disease"/>
            <person name="Wu L."/>
            <person name="Ma J."/>
        </authorList>
    </citation>
    <scope>NUCLEOTIDE SEQUENCE [LARGE SCALE GENOMIC DNA]</scope>
    <source>
        <strain evidence="13">JCM 18014</strain>
    </source>
</reference>
<dbReference type="RefSeq" id="WP_346034006.1">
    <property type="nucleotide sequence ID" value="NZ_BAABHV010000022.1"/>
</dbReference>
<dbReference type="HAMAP" id="MF_00911">
    <property type="entry name" value="FtsQ_subfam"/>
    <property type="match status" value="1"/>
</dbReference>
<evidence type="ECO:0000313" key="13">
    <source>
        <dbReference type="Proteomes" id="UP001500518"/>
    </source>
</evidence>
<keyword evidence="4 9" id="KW-0132">Cell division</keyword>
<comment type="subcellular location">
    <subcellularLocation>
        <location evidence="9">Cell inner membrane</location>
        <topology evidence="9">Single-pass type II membrane protein</topology>
    </subcellularLocation>
    <subcellularLocation>
        <location evidence="1">Membrane</location>
    </subcellularLocation>
    <text evidence="9">Localizes to the division septum.</text>
</comment>
<evidence type="ECO:0000256" key="7">
    <source>
        <dbReference type="ARBA" id="ARBA00023136"/>
    </source>
</evidence>
<evidence type="ECO:0000256" key="6">
    <source>
        <dbReference type="ARBA" id="ARBA00022989"/>
    </source>
</evidence>